<comment type="function">
    <text evidence="9">Part of the Sec protein translocase complex. Interacts with the SecYEG preprotein conducting channel. SecDF uses the proton motive force (PMF) to complete protein translocation after the ATP-dependent function of SecA.</text>
</comment>
<reference evidence="14" key="1">
    <citation type="submission" date="2021-12" db="EMBL/GenBank/DDBJ databases">
        <title>Enterovibrio ZSDZ35 sp. nov. and Enterovibrio ZSDZ42 sp. nov., isolated from coastal seawater in Qingdao.</title>
        <authorList>
            <person name="Zhang P."/>
        </authorList>
    </citation>
    <scope>NUCLEOTIDE SEQUENCE</scope>
    <source>
        <strain evidence="14">ZSDZ35</strain>
    </source>
</reference>
<keyword evidence="8 9" id="KW-0472">Membrane</keyword>
<feature type="transmembrane region" description="Helical" evidence="9">
    <location>
        <begin position="466"/>
        <end position="488"/>
    </location>
</feature>
<feature type="domain" description="SecD export protein N-terminal TM" evidence="11">
    <location>
        <begin position="12"/>
        <end position="104"/>
    </location>
</feature>
<dbReference type="InterPro" id="IPR048634">
    <property type="entry name" value="SecD_SecF_C"/>
</dbReference>
<proteinExistence type="inferred from homology"/>
<dbReference type="InterPro" id="IPR055344">
    <property type="entry name" value="SecD_SecF_C_bact"/>
</dbReference>
<dbReference type="SUPFAM" id="SSF82866">
    <property type="entry name" value="Multidrug efflux transporter AcrB transmembrane domain"/>
    <property type="match status" value="1"/>
</dbReference>
<accession>A0ABT5QHJ4</accession>
<dbReference type="NCBIfam" id="TIGR01129">
    <property type="entry name" value="secD"/>
    <property type="match status" value="1"/>
</dbReference>
<dbReference type="PANTHER" id="PTHR30081">
    <property type="entry name" value="PROTEIN-EXPORT MEMBRANE PROTEIN SEC"/>
    <property type="match status" value="1"/>
</dbReference>
<comment type="subcellular location">
    <subcellularLocation>
        <location evidence="1 9">Cell membrane</location>
        <topology evidence="1 9">Multi-pass membrane protein</topology>
    </subcellularLocation>
</comment>
<evidence type="ECO:0000256" key="4">
    <source>
        <dbReference type="ARBA" id="ARBA00022692"/>
    </source>
</evidence>
<gene>
    <name evidence="9 14" type="primary">secD</name>
    <name evidence="14" type="ORF">LRP49_02970</name>
</gene>
<dbReference type="Pfam" id="PF13721">
    <property type="entry name" value="SecD-TM1"/>
    <property type="match status" value="1"/>
</dbReference>
<keyword evidence="4 9" id="KW-0812">Transmembrane</keyword>
<comment type="caution">
    <text evidence="14">The sequence shown here is derived from an EMBL/GenBank/DDBJ whole genome shotgun (WGS) entry which is preliminary data.</text>
</comment>
<feature type="transmembrane region" description="Helical" evidence="9">
    <location>
        <begin position="569"/>
        <end position="588"/>
    </location>
</feature>
<evidence type="ECO:0000256" key="6">
    <source>
        <dbReference type="ARBA" id="ARBA00022989"/>
    </source>
</evidence>
<feature type="domain" description="SecDF P1 head subdomain" evidence="13">
    <location>
        <begin position="302"/>
        <end position="418"/>
    </location>
</feature>
<dbReference type="NCBIfam" id="TIGR00916">
    <property type="entry name" value="2A0604s01"/>
    <property type="match status" value="1"/>
</dbReference>
<evidence type="ECO:0000313" key="14">
    <source>
        <dbReference type="EMBL" id="MDD1780153.1"/>
    </source>
</evidence>
<evidence type="ECO:0000256" key="1">
    <source>
        <dbReference type="ARBA" id="ARBA00004651"/>
    </source>
</evidence>
<sequence length="602" mass="65513">MRRSRNLAEGAMNRMSKWKYALLILMLFMLLLQAIPTFYGDVPALGFHAKRGDDISLSVIQNTLQDNGISVNNLVVEGGEVIATFDDISAQQQAKQQLSHELSEYADITVQYQSAAPAWFSKLGAEPVKLGLDLRGGVQLLLFVDLDAVYTKQTDAMVNDMRRALREERIRGITVRARSATEIVVSGQTALYEAFLRDYMLTYSGQWEAVPEDKGVVLTLTPEEMLQQTQSAMVQNISILRNRIGELGIVEASVQRQGRDHIRIELPGVHDPKQAKSVIGATASLAFYEASAAGPIVIADRNGALIRMSRQPVLSGDHIVDARSSMDEMGLPQVDIRLDSTGGNQMMQFSRHHIGQAMATVYTEYKLSDAGSLEPHDQVINMATIQSALGNTFRITGLDSASEAQELALLLRSGALTAPIQIVEERAIGPTLGAQNIQAGFSALALGMVGMAIFMTLWYRRFGWVAIVGLCANLIMQVGLLVLLPGAVLTLPGIAGLVLTVGMAVDTNVLIFERIRDRLREGASLATSIDFGYRSAFTTIFDANITTLISALCLYGIGSGPLQGFATTLILGLISSMVCGIWGTRAIINPIWGRDNRRAVRI</sequence>
<dbReference type="InterPro" id="IPR022813">
    <property type="entry name" value="SecD/SecF_arch_bac"/>
</dbReference>
<comment type="subunit">
    <text evidence="9">Forms a complex with SecF. Part of the essential Sec protein translocation apparatus which comprises SecA, SecYEG and auxiliary proteins SecDF-YajC and YidC.</text>
</comment>
<evidence type="ECO:0000256" key="2">
    <source>
        <dbReference type="ARBA" id="ARBA00022448"/>
    </source>
</evidence>
<evidence type="ECO:0000256" key="3">
    <source>
        <dbReference type="ARBA" id="ARBA00022475"/>
    </source>
</evidence>
<dbReference type="Pfam" id="PF02355">
    <property type="entry name" value="SecD_SecF_C"/>
    <property type="match status" value="1"/>
</dbReference>
<dbReference type="NCBIfam" id="NF009545">
    <property type="entry name" value="PRK12933.1"/>
    <property type="match status" value="1"/>
</dbReference>
<feature type="transmembrane region" description="Helical" evidence="9">
    <location>
        <begin position="533"/>
        <end position="557"/>
    </location>
</feature>
<dbReference type="Gene3D" id="3.30.1360.200">
    <property type="match status" value="1"/>
</dbReference>
<dbReference type="PANTHER" id="PTHR30081:SF13">
    <property type="entry name" value="PROTEIN TRANSLOCASE SUBUNIT SECD"/>
    <property type="match status" value="1"/>
</dbReference>
<feature type="domain" description="Protein export membrane protein SecD/SecF C-terminal" evidence="10">
    <location>
        <begin position="420"/>
        <end position="584"/>
    </location>
</feature>
<organism evidence="14 15">
    <name type="scientific">Enterovibrio qingdaonensis</name>
    <dbReference type="NCBI Taxonomy" id="2899818"/>
    <lineage>
        <taxon>Bacteria</taxon>
        <taxon>Pseudomonadati</taxon>
        <taxon>Pseudomonadota</taxon>
        <taxon>Gammaproteobacteria</taxon>
        <taxon>Vibrionales</taxon>
        <taxon>Vibrionaceae</taxon>
        <taxon>Enterovibrio</taxon>
    </lineage>
</organism>
<feature type="transmembrane region" description="Helical" evidence="9">
    <location>
        <begin position="494"/>
        <end position="512"/>
    </location>
</feature>
<keyword evidence="2 9" id="KW-0813">Transport</keyword>
<keyword evidence="6 9" id="KW-1133">Transmembrane helix</keyword>
<keyword evidence="3 9" id="KW-1003">Cell membrane</keyword>
<keyword evidence="5 9" id="KW-0653">Protein transport</keyword>
<dbReference type="Pfam" id="PF22599">
    <property type="entry name" value="SecDF_P1_head"/>
    <property type="match status" value="1"/>
</dbReference>
<dbReference type="Pfam" id="PF21760">
    <property type="entry name" value="SecD_1st"/>
    <property type="match status" value="1"/>
</dbReference>
<dbReference type="InterPro" id="IPR027398">
    <property type="entry name" value="SecD-TM"/>
</dbReference>
<dbReference type="InterPro" id="IPR005791">
    <property type="entry name" value="SecD"/>
</dbReference>
<protein>
    <recommendedName>
        <fullName evidence="9">Protein translocase subunit SecD</fullName>
    </recommendedName>
</protein>
<dbReference type="HAMAP" id="MF_01463_B">
    <property type="entry name" value="SecD_B"/>
    <property type="match status" value="1"/>
</dbReference>
<dbReference type="InterPro" id="IPR054384">
    <property type="entry name" value="SecDF_P1_head"/>
</dbReference>
<dbReference type="Gene3D" id="1.20.1640.10">
    <property type="entry name" value="Multidrug efflux transporter AcrB transmembrane domain"/>
    <property type="match status" value="1"/>
</dbReference>
<keyword evidence="15" id="KW-1185">Reference proteome</keyword>
<feature type="transmembrane region" description="Helical" evidence="9">
    <location>
        <begin position="439"/>
        <end position="459"/>
    </location>
</feature>
<evidence type="ECO:0000259" key="11">
    <source>
        <dbReference type="Pfam" id="PF13721"/>
    </source>
</evidence>
<comment type="similarity">
    <text evidence="9">Belongs to the SecD/SecF family. SecD subfamily.</text>
</comment>
<evidence type="ECO:0000256" key="9">
    <source>
        <dbReference type="HAMAP-Rule" id="MF_01463"/>
    </source>
</evidence>
<dbReference type="RefSeq" id="WP_274140116.1">
    <property type="nucleotide sequence ID" value="NZ_JAJUBB010000002.1"/>
</dbReference>
<keyword evidence="7 9" id="KW-0811">Translocation</keyword>
<evidence type="ECO:0000313" key="15">
    <source>
        <dbReference type="Proteomes" id="UP001149821"/>
    </source>
</evidence>
<dbReference type="InterPro" id="IPR048631">
    <property type="entry name" value="SecD_1st"/>
</dbReference>
<evidence type="ECO:0000259" key="13">
    <source>
        <dbReference type="Pfam" id="PF22599"/>
    </source>
</evidence>
<evidence type="ECO:0000256" key="7">
    <source>
        <dbReference type="ARBA" id="ARBA00023010"/>
    </source>
</evidence>
<dbReference type="EMBL" id="JAJUBB010000002">
    <property type="protein sequence ID" value="MDD1780153.1"/>
    <property type="molecule type" value="Genomic_DNA"/>
</dbReference>
<evidence type="ECO:0000256" key="8">
    <source>
        <dbReference type="ARBA" id="ARBA00023136"/>
    </source>
</evidence>
<feature type="domain" description="Protein translocase subunit SecDF P1" evidence="12">
    <location>
        <begin position="234"/>
        <end position="289"/>
    </location>
</feature>
<evidence type="ECO:0000259" key="10">
    <source>
        <dbReference type="Pfam" id="PF02355"/>
    </source>
</evidence>
<dbReference type="Gene3D" id="3.30.70.3400">
    <property type="match status" value="2"/>
</dbReference>
<evidence type="ECO:0000259" key="12">
    <source>
        <dbReference type="Pfam" id="PF21760"/>
    </source>
</evidence>
<evidence type="ECO:0000256" key="5">
    <source>
        <dbReference type="ARBA" id="ARBA00022927"/>
    </source>
</evidence>
<dbReference type="Proteomes" id="UP001149821">
    <property type="component" value="Unassembled WGS sequence"/>
</dbReference>
<comment type="caution">
    <text evidence="9">Lacks conserved residue(s) required for the propagation of feature annotation.</text>
</comment>
<name>A0ABT5QHJ4_9GAMM</name>